<dbReference type="RefSeq" id="WP_013564099.1">
    <property type="nucleotide sequence ID" value="NC_014962.1"/>
</dbReference>
<feature type="domain" description="Major facilitator superfamily (MFS) profile" evidence="10">
    <location>
        <begin position="9"/>
        <end position="398"/>
    </location>
</feature>
<evidence type="ECO:0000256" key="9">
    <source>
        <dbReference type="SAM" id="Phobius"/>
    </source>
</evidence>
<feature type="transmembrane region" description="Helical" evidence="9">
    <location>
        <begin position="256"/>
        <end position="274"/>
    </location>
</feature>
<dbReference type="FunCoup" id="E8R6A9">
    <property type="interactions" value="84"/>
</dbReference>
<evidence type="ECO:0000313" key="12">
    <source>
        <dbReference type="Proteomes" id="UP000008631"/>
    </source>
</evidence>
<feature type="transmembrane region" description="Helical" evidence="9">
    <location>
        <begin position="12"/>
        <end position="31"/>
    </location>
</feature>
<evidence type="ECO:0000256" key="2">
    <source>
        <dbReference type="ARBA" id="ARBA00004141"/>
    </source>
</evidence>
<feature type="transmembrane region" description="Helical" evidence="9">
    <location>
        <begin position="310"/>
        <end position="332"/>
    </location>
</feature>
<comment type="similarity">
    <text evidence="3">Belongs to the major facilitator superfamily. TCR/Tet family.</text>
</comment>
<dbReference type="PANTHER" id="PTHR23504">
    <property type="entry name" value="MAJOR FACILITATOR SUPERFAMILY DOMAIN-CONTAINING PROTEIN 10"/>
    <property type="match status" value="1"/>
</dbReference>
<proteinExistence type="inferred from homology"/>
<dbReference type="Gene3D" id="1.20.1250.20">
    <property type="entry name" value="MFS general substrate transporter like domains"/>
    <property type="match status" value="1"/>
</dbReference>
<evidence type="ECO:0000256" key="5">
    <source>
        <dbReference type="ARBA" id="ARBA00022692"/>
    </source>
</evidence>
<dbReference type="OrthoDB" id="9793283at2"/>
<reference evidence="11 12" key="2">
    <citation type="journal article" date="2011" name="Stand. Genomic Sci.">
        <title>Complete genome sequence of Isosphaera pallida type strain (IS1B).</title>
        <authorList>
            <consortium name="US DOE Joint Genome Institute (JGI-PGF)"/>
            <person name="Goker M."/>
            <person name="Cleland D."/>
            <person name="Saunders E."/>
            <person name="Lapidus A."/>
            <person name="Nolan M."/>
            <person name="Lucas S."/>
            <person name="Hammon N."/>
            <person name="Deshpande S."/>
            <person name="Cheng J.F."/>
            <person name="Tapia R."/>
            <person name="Han C."/>
            <person name="Goodwin L."/>
            <person name="Pitluck S."/>
            <person name="Liolios K."/>
            <person name="Pagani I."/>
            <person name="Ivanova N."/>
            <person name="Mavromatis K."/>
            <person name="Pati A."/>
            <person name="Chen A."/>
            <person name="Palaniappan K."/>
            <person name="Land M."/>
            <person name="Hauser L."/>
            <person name="Chang Y.J."/>
            <person name="Jeffries C.D."/>
            <person name="Detter J.C."/>
            <person name="Beck B."/>
            <person name="Woyke T."/>
            <person name="Bristow J."/>
            <person name="Eisen J.A."/>
            <person name="Markowitz V."/>
            <person name="Hugenholtz P."/>
            <person name="Kyrpides N.C."/>
            <person name="Klenk H.P."/>
        </authorList>
    </citation>
    <scope>NUCLEOTIDE SEQUENCE [LARGE SCALE GENOMIC DNA]</scope>
    <source>
        <strain evidence="12">ATCC 43644 / DSM 9630 / IS1B</strain>
    </source>
</reference>
<dbReference type="GO" id="GO:0022857">
    <property type="term" value="F:transmembrane transporter activity"/>
    <property type="evidence" value="ECO:0007669"/>
    <property type="project" value="InterPro"/>
</dbReference>
<dbReference type="eggNOG" id="COG2814">
    <property type="taxonomic scope" value="Bacteria"/>
</dbReference>
<gene>
    <name evidence="11" type="ordered locus">Isop_1224</name>
</gene>
<dbReference type="PRINTS" id="PR01035">
    <property type="entry name" value="TCRTETA"/>
</dbReference>
<name>E8R6A9_ISOPI</name>
<feature type="transmembrane region" description="Helical" evidence="9">
    <location>
        <begin position="286"/>
        <end position="304"/>
    </location>
</feature>
<feature type="transmembrane region" description="Helical" evidence="9">
    <location>
        <begin position="132"/>
        <end position="155"/>
    </location>
</feature>
<organism evidence="11 12">
    <name type="scientific">Isosphaera pallida (strain ATCC 43644 / DSM 9630 / IS1B)</name>
    <dbReference type="NCBI Taxonomy" id="575540"/>
    <lineage>
        <taxon>Bacteria</taxon>
        <taxon>Pseudomonadati</taxon>
        <taxon>Planctomycetota</taxon>
        <taxon>Planctomycetia</taxon>
        <taxon>Isosphaerales</taxon>
        <taxon>Isosphaeraceae</taxon>
        <taxon>Isosphaera</taxon>
    </lineage>
</organism>
<evidence type="ECO:0000256" key="1">
    <source>
        <dbReference type="ARBA" id="ARBA00003279"/>
    </source>
</evidence>
<dbReference type="EMBL" id="CP002353">
    <property type="protein sequence ID" value="ADV61810.1"/>
    <property type="molecule type" value="Genomic_DNA"/>
</dbReference>
<sequence length="448" mass="47616">MSQTRSISPQALLVMIVLVDLMGFTLVMPLLQRFASDYGFKPWQIGAILAAFPLFQLIAGPILGRLSDRYGRRPVLVASQFGTALSFALMAVSREFWVLLLARAIDGASGGNVLVAQAYLADVTKPEERGKALGLLGAAFGVGFVLGPLLGGVLVKLPIDPDWQLRLPFVVAALFSTVAWVLVWLKLPESLPREKRAARFTLSRGGPLSVVRVVRAPKIGRLVVVSALLTLTFSSLEGTFSNYLKSRVGWDAAEAAWAFAFLGLMSAMVQGGLIRPLISRFGEPRLVIFGVTTLALGMVAMALMSDWWGYLAACILIALGYGTSGPSVNGLLSRSVSPVDQGLVFGVVASCQTLARMINYMVANLLLGSEGSSAPYWEAAFLALVALAVAWPVVVGVGPSTDHDATLPSETLWSSDAADNLGRMPSLEPNGASNVPRQPSESPTSAAR</sequence>
<dbReference type="PROSITE" id="PS50850">
    <property type="entry name" value="MFS"/>
    <property type="match status" value="1"/>
</dbReference>
<comment type="subcellular location">
    <subcellularLocation>
        <location evidence="2">Membrane</location>
        <topology evidence="2">Multi-pass membrane protein</topology>
    </subcellularLocation>
</comment>
<keyword evidence="12" id="KW-1185">Reference proteome</keyword>
<feature type="compositionally biased region" description="Polar residues" evidence="8">
    <location>
        <begin position="431"/>
        <end position="448"/>
    </location>
</feature>
<comment type="function">
    <text evidence="1">Resistance to tetracycline by an active tetracycline efflux. This is an energy-dependent process that decreases the accumulation of the antibiotic in whole cells. This protein functions as a metal-tetracycline/H(+) antiporter.</text>
</comment>
<keyword evidence="6 9" id="KW-1133">Transmembrane helix</keyword>
<dbReference type="KEGG" id="ipa:Isop_1224"/>
<keyword evidence="4" id="KW-0813">Transport</keyword>
<dbReference type="InterPro" id="IPR001958">
    <property type="entry name" value="Tet-R_TetA/multi-R_MdtG-like"/>
</dbReference>
<dbReference type="PROSITE" id="PS00216">
    <property type="entry name" value="SUGAR_TRANSPORT_1"/>
    <property type="match status" value="1"/>
</dbReference>
<dbReference type="InterPro" id="IPR036259">
    <property type="entry name" value="MFS_trans_sf"/>
</dbReference>
<dbReference type="InterPro" id="IPR005829">
    <property type="entry name" value="Sugar_transporter_CS"/>
</dbReference>
<keyword evidence="7 9" id="KW-0472">Membrane</keyword>
<protein>
    <submittedName>
        <fullName evidence="11">Major facilitator superfamily MFS_1</fullName>
    </submittedName>
</protein>
<feature type="transmembrane region" description="Helical" evidence="9">
    <location>
        <begin position="167"/>
        <end position="187"/>
    </location>
</feature>
<evidence type="ECO:0000256" key="6">
    <source>
        <dbReference type="ARBA" id="ARBA00022989"/>
    </source>
</evidence>
<evidence type="ECO:0000259" key="10">
    <source>
        <dbReference type="PROSITE" id="PS50850"/>
    </source>
</evidence>
<evidence type="ECO:0000256" key="4">
    <source>
        <dbReference type="ARBA" id="ARBA00022448"/>
    </source>
</evidence>
<evidence type="ECO:0000313" key="11">
    <source>
        <dbReference type="EMBL" id="ADV61810.1"/>
    </source>
</evidence>
<evidence type="ECO:0000256" key="8">
    <source>
        <dbReference type="SAM" id="MobiDB-lite"/>
    </source>
</evidence>
<dbReference type="AlphaFoldDB" id="E8R6A9"/>
<dbReference type="Proteomes" id="UP000008631">
    <property type="component" value="Chromosome"/>
</dbReference>
<dbReference type="SUPFAM" id="SSF103473">
    <property type="entry name" value="MFS general substrate transporter"/>
    <property type="match status" value="1"/>
</dbReference>
<feature type="transmembrane region" description="Helical" evidence="9">
    <location>
        <begin position="344"/>
        <end position="367"/>
    </location>
</feature>
<keyword evidence="5 9" id="KW-0812">Transmembrane</keyword>
<reference key="1">
    <citation type="submission" date="2010-11" db="EMBL/GenBank/DDBJ databases">
        <title>The complete sequence of chromosome of Isophaera pallida ATCC 43644.</title>
        <authorList>
            <consortium name="US DOE Joint Genome Institute (JGI-PGF)"/>
            <person name="Lucas S."/>
            <person name="Copeland A."/>
            <person name="Lapidus A."/>
            <person name="Bruce D."/>
            <person name="Goodwin L."/>
            <person name="Pitluck S."/>
            <person name="Kyrpides N."/>
            <person name="Mavromatis K."/>
            <person name="Pagani I."/>
            <person name="Ivanova N."/>
            <person name="Saunders E."/>
            <person name="Brettin T."/>
            <person name="Detter J.C."/>
            <person name="Han C."/>
            <person name="Tapia R."/>
            <person name="Land M."/>
            <person name="Hauser L."/>
            <person name="Markowitz V."/>
            <person name="Cheng J.-F."/>
            <person name="Hugenholtz P."/>
            <person name="Woyke T."/>
            <person name="Wu D."/>
            <person name="Eisen J.A."/>
        </authorList>
    </citation>
    <scope>NUCLEOTIDE SEQUENCE</scope>
    <source>
        <strain>ATCC 43644</strain>
    </source>
</reference>
<dbReference type="InParanoid" id="E8R6A9"/>
<dbReference type="InterPro" id="IPR011701">
    <property type="entry name" value="MFS"/>
</dbReference>
<feature type="transmembrane region" description="Helical" evidence="9">
    <location>
        <begin position="219"/>
        <end position="236"/>
    </location>
</feature>
<dbReference type="HOGENOM" id="CLU_001265_10_11_0"/>
<feature type="transmembrane region" description="Helical" evidence="9">
    <location>
        <begin position="43"/>
        <end position="63"/>
    </location>
</feature>
<dbReference type="PANTHER" id="PTHR23504:SF15">
    <property type="entry name" value="MAJOR FACILITATOR SUPERFAMILY (MFS) PROFILE DOMAIN-CONTAINING PROTEIN"/>
    <property type="match status" value="1"/>
</dbReference>
<dbReference type="Pfam" id="PF07690">
    <property type="entry name" value="MFS_1"/>
    <property type="match status" value="1"/>
</dbReference>
<dbReference type="STRING" id="575540.Isop_1224"/>
<accession>E8R6A9</accession>
<feature type="transmembrane region" description="Helical" evidence="9">
    <location>
        <begin position="379"/>
        <end position="398"/>
    </location>
</feature>
<feature type="region of interest" description="Disordered" evidence="8">
    <location>
        <begin position="416"/>
        <end position="448"/>
    </location>
</feature>
<dbReference type="GO" id="GO:0016020">
    <property type="term" value="C:membrane"/>
    <property type="evidence" value="ECO:0007669"/>
    <property type="project" value="UniProtKB-SubCell"/>
</dbReference>
<evidence type="ECO:0000256" key="7">
    <source>
        <dbReference type="ARBA" id="ARBA00023136"/>
    </source>
</evidence>
<dbReference type="InterPro" id="IPR020846">
    <property type="entry name" value="MFS_dom"/>
</dbReference>
<evidence type="ECO:0000256" key="3">
    <source>
        <dbReference type="ARBA" id="ARBA00007520"/>
    </source>
</evidence>